<accession>A0A1J4K475</accession>
<dbReference type="SUPFAM" id="SSF52047">
    <property type="entry name" value="RNI-like"/>
    <property type="match status" value="1"/>
</dbReference>
<dbReference type="GO" id="GO:0016477">
    <property type="term" value="P:cell migration"/>
    <property type="evidence" value="ECO:0007669"/>
    <property type="project" value="TreeGrafter"/>
</dbReference>
<dbReference type="RefSeq" id="XP_068357692.1">
    <property type="nucleotide sequence ID" value="XM_068505864.1"/>
</dbReference>
<comment type="caution">
    <text evidence="2">The sequence shown here is derived from an EMBL/GenBank/DDBJ whole genome shotgun (WGS) entry which is preliminary data.</text>
</comment>
<dbReference type="Proteomes" id="UP000179807">
    <property type="component" value="Unassembled WGS sequence"/>
</dbReference>
<feature type="compositionally biased region" description="Low complexity" evidence="1">
    <location>
        <begin position="690"/>
        <end position="706"/>
    </location>
</feature>
<feature type="compositionally biased region" description="Basic and acidic residues" evidence="1">
    <location>
        <begin position="670"/>
        <end position="681"/>
    </location>
</feature>
<evidence type="ECO:0008006" key="4">
    <source>
        <dbReference type="Google" id="ProtNLM"/>
    </source>
</evidence>
<gene>
    <name evidence="2" type="ORF">TRFO_27945</name>
</gene>
<dbReference type="PANTHER" id="PTHR24112">
    <property type="entry name" value="LEUCINE-RICH REPEAT, ISOFORM F-RELATED"/>
    <property type="match status" value="1"/>
</dbReference>
<dbReference type="Gene3D" id="3.80.10.10">
    <property type="entry name" value="Ribonuclease Inhibitor"/>
    <property type="match status" value="1"/>
</dbReference>
<dbReference type="PANTHER" id="PTHR24112:SF64">
    <property type="entry name" value="CHROMOSOME UNDETERMINED SCAFFOLD_46, WHOLE GENOME SHOTGUN SEQUENCE"/>
    <property type="match status" value="1"/>
</dbReference>
<dbReference type="GO" id="GO:0034315">
    <property type="term" value="P:regulation of Arp2/3 complex-mediated actin nucleation"/>
    <property type="evidence" value="ECO:0007669"/>
    <property type="project" value="TreeGrafter"/>
</dbReference>
<protein>
    <recommendedName>
        <fullName evidence="4">Leucine Rich Repeat family protein</fullName>
    </recommendedName>
</protein>
<dbReference type="EMBL" id="MLAK01000789">
    <property type="protein sequence ID" value="OHT04556.1"/>
    <property type="molecule type" value="Genomic_DNA"/>
</dbReference>
<organism evidence="2 3">
    <name type="scientific">Tritrichomonas foetus</name>
    <dbReference type="NCBI Taxonomy" id="1144522"/>
    <lineage>
        <taxon>Eukaryota</taxon>
        <taxon>Metamonada</taxon>
        <taxon>Parabasalia</taxon>
        <taxon>Tritrichomonadida</taxon>
        <taxon>Tritrichomonadidae</taxon>
        <taxon>Tritrichomonas</taxon>
    </lineage>
</organism>
<feature type="region of interest" description="Disordered" evidence="1">
    <location>
        <begin position="829"/>
        <end position="856"/>
    </location>
</feature>
<reference evidence="2" key="1">
    <citation type="submission" date="2016-10" db="EMBL/GenBank/DDBJ databases">
        <authorList>
            <person name="Benchimol M."/>
            <person name="Almeida L.G."/>
            <person name="Vasconcelos A.T."/>
            <person name="Perreira-Neves A."/>
            <person name="Rosa I.A."/>
            <person name="Tasca T."/>
            <person name="Bogo M.R."/>
            <person name="de Souza W."/>
        </authorList>
    </citation>
    <scope>NUCLEOTIDE SEQUENCE [LARGE SCALE GENOMIC DNA]</scope>
    <source>
        <strain evidence="2">K</strain>
    </source>
</reference>
<dbReference type="GO" id="GO:0005886">
    <property type="term" value="C:plasma membrane"/>
    <property type="evidence" value="ECO:0007669"/>
    <property type="project" value="TreeGrafter"/>
</dbReference>
<dbReference type="GeneID" id="94840568"/>
<evidence type="ECO:0000313" key="2">
    <source>
        <dbReference type="EMBL" id="OHT04556.1"/>
    </source>
</evidence>
<proteinExistence type="predicted"/>
<feature type="compositionally biased region" description="Polar residues" evidence="1">
    <location>
        <begin position="834"/>
        <end position="856"/>
    </location>
</feature>
<name>A0A1J4K475_9EUKA</name>
<dbReference type="AlphaFoldDB" id="A0A1J4K475"/>
<dbReference type="GO" id="GO:0030027">
    <property type="term" value="C:lamellipodium"/>
    <property type="evidence" value="ECO:0007669"/>
    <property type="project" value="TreeGrafter"/>
</dbReference>
<dbReference type="VEuPathDB" id="TrichDB:TRFO_27945"/>
<evidence type="ECO:0000313" key="3">
    <source>
        <dbReference type="Proteomes" id="UP000179807"/>
    </source>
</evidence>
<feature type="region of interest" description="Disordered" evidence="1">
    <location>
        <begin position="670"/>
        <end position="708"/>
    </location>
</feature>
<sequence>MSIDLNVQDLLKDFIDIYIERPLVCQWVDKFNKKKHKNKRILCVSEFSFYLFEMKTLKKKIIISKKYRLFEMTKFQMAADFSELFFGFKSSDYFSICHPEIDDIGRIIHTHLYSIMKENELPSIDFPVVSKCTSINNPAVRFISLAYHDINQISHGGNDFLRNYFESNPTEFVASHFRNFIPEFTLLLSCVECIPTCVNLVMDCEISDYLAKSLAEIILHNISFYEIEFSAAIKGNLKEFADNLIKNKSNPLTSMKFFNSPIDSKVIGPIVTIIENHSLESLHISGCFKENTAKQFFTKIENVQKFREIPEIDFSNSQKIYADDICPLLSNVKYLNLSNCKLEICPFLEGLIHFNVLNIETIDLSKNYGMEPFRSFKALPKTLKNIVIDEISWDAESFIDAFPKILAHNPEDSSGSTVHNDSKSTIFELSIANTSLHASTWQKLIECLCSIESCKLTSLNWKNNTINTAFFDWINELKLLHSINLTGCFKSNPQLLVSICYFIEHTTSLKEFILDAEGSCEIGQREGSAVIDSLQKNYSLEYISLKKQPLGNDNIRKLTEALMINRRISRLDFDFLGCTDQSALLNFFQTLSNRGTPLVIKYPETIATSMEQNHLLTDENILTLKSSHTAVYIGNKKIKPPKQSITFASIEGLFPDEEGILRKVGYSKDNTEEKGKTKDSAGFEMENGFSKAPNLSSSPSSTPSYSINQQVPYSNLASLEQNRMTPMREHNIYSSDNNSSLPPPISLSYSSNQNFMQSSNLGQNQMFSSPNYLPPPPSTHQNYKLPPLPVNTELPPIEKTIDTNPIKNEIPKFIPNTYIPSIIPSLSPSEAYRTPTQSQQKNSFNVPTQHTTHYLR</sequence>
<keyword evidence="3" id="KW-1185">Reference proteome</keyword>
<evidence type="ECO:0000256" key="1">
    <source>
        <dbReference type="SAM" id="MobiDB-lite"/>
    </source>
</evidence>
<dbReference type="OrthoDB" id="10624976at2759"/>
<dbReference type="InterPro" id="IPR051279">
    <property type="entry name" value="PP1-Reg/Actin-Interact_Protein"/>
</dbReference>
<dbReference type="InterPro" id="IPR032675">
    <property type="entry name" value="LRR_dom_sf"/>
</dbReference>